<dbReference type="InterPro" id="IPR018483">
    <property type="entry name" value="Carb_kinase_FGGY_CS"/>
</dbReference>
<evidence type="ECO:0000256" key="1">
    <source>
        <dbReference type="ARBA" id="ARBA00009156"/>
    </source>
</evidence>
<dbReference type="Gene3D" id="3.30.420.40">
    <property type="match status" value="2"/>
</dbReference>
<dbReference type="GO" id="GO:0016301">
    <property type="term" value="F:kinase activity"/>
    <property type="evidence" value="ECO:0007669"/>
    <property type="project" value="UniProtKB-KW"/>
</dbReference>
<evidence type="ECO:0000259" key="6">
    <source>
        <dbReference type="Pfam" id="PF00370"/>
    </source>
</evidence>
<evidence type="ECO:0000313" key="9">
    <source>
        <dbReference type="Proteomes" id="UP000253509"/>
    </source>
</evidence>
<dbReference type="InterPro" id="IPR043129">
    <property type="entry name" value="ATPase_NBD"/>
</dbReference>
<keyword evidence="2" id="KW-0859">Xylose metabolism</keyword>
<evidence type="ECO:0000256" key="2">
    <source>
        <dbReference type="ARBA" id="ARBA00022629"/>
    </source>
</evidence>
<feature type="domain" description="Carbohydrate kinase FGGY C-terminal" evidence="7">
    <location>
        <begin position="259"/>
        <end position="443"/>
    </location>
</feature>
<name>A0A366INY8_9MICO</name>
<evidence type="ECO:0000256" key="4">
    <source>
        <dbReference type="ARBA" id="ARBA00022777"/>
    </source>
</evidence>
<dbReference type="InterPro" id="IPR000577">
    <property type="entry name" value="Carb_kinase_FGGY"/>
</dbReference>
<dbReference type="AlphaFoldDB" id="A0A366INY8"/>
<evidence type="ECO:0000256" key="5">
    <source>
        <dbReference type="RuleBase" id="RU003733"/>
    </source>
</evidence>
<protein>
    <submittedName>
        <fullName evidence="8">Xylulokinase</fullName>
    </submittedName>
</protein>
<evidence type="ECO:0000313" key="8">
    <source>
        <dbReference type="EMBL" id="RBP74785.1"/>
    </source>
</evidence>
<feature type="domain" description="Carbohydrate kinase FGGY N-terminal" evidence="6">
    <location>
        <begin position="3"/>
        <end position="249"/>
    </location>
</feature>
<dbReference type="InterPro" id="IPR018484">
    <property type="entry name" value="FGGY_N"/>
</dbReference>
<comment type="similarity">
    <text evidence="1 5">Belongs to the FGGY kinase family.</text>
</comment>
<keyword evidence="3 5" id="KW-0808">Transferase</keyword>
<dbReference type="PANTHER" id="PTHR43095:SF5">
    <property type="entry name" value="XYLULOSE KINASE"/>
    <property type="match status" value="1"/>
</dbReference>
<dbReference type="GO" id="GO:0016773">
    <property type="term" value="F:phosphotransferase activity, alcohol group as acceptor"/>
    <property type="evidence" value="ECO:0007669"/>
    <property type="project" value="InterPro"/>
</dbReference>
<evidence type="ECO:0000259" key="7">
    <source>
        <dbReference type="Pfam" id="PF02782"/>
    </source>
</evidence>
<dbReference type="InterPro" id="IPR018485">
    <property type="entry name" value="FGGY_C"/>
</dbReference>
<proteinExistence type="inferred from homology"/>
<evidence type="ECO:0000256" key="3">
    <source>
        <dbReference type="ARBA" id="ARBA00022679"/>
    </source>
</evidence>
<dbReference type="RefSeq" id="WP_113902814.1">
    <property type="nucleotide sequence ID" value="NZ_QNSB01000001.1"/>
</dbReference>
<reference evidence="8 9" key="1">
    <citation type="submission" date="2018-06" db="EMBL/GenBank/DDBJ databases">
        <title>Freshwater and sediment microbial communities from various areas in North America, analyzing microbe dynamics in response to fracking.</title>
        <authorList>
            <person name="Lamendella R."/>
        </authorList>
    </citation>
    <scope>NUCLEOTIDE SEQUENCE [LARGE SCALE GENOMIC DNA]</scope>
    <source>
        <strain evidence="8 9">3b_TX</strain>
    </source>
</reference>
<dbReference type="PIRSF" id="PIRSF000538">
    <property type="entry name" value="GlpK"/>
    <property type="match status" value="1"/>
</dbReference>
<dbReference type="PROSITE" id="PS00445">
    <property type="entry name" value="FGGY_KINASES_2"/>
    <property type="match status" value="1"/>
</dbReference>
<sequence>MAILVTDVGTSAVKSFLYDTPTGAIIATEEIETPTYAPEHGAYESKAEYWTQGLIATARRLINRFPEQPVEALALTNQQISCVMLDEENQPVHNAILWADSRSSEILTIEREKLNLGEDFESWFTSRVGLPYSDRWGVAKALWLRHSQPKEFARVRRISSVDAYLAQALTGEFVSDISNATFFSQDIKSGQFSTEVLSQFGFDESFFPRTVPSGSVVGELTTASTKQLGLTAPVPVVISGSDQPCSMIGAGGGRAGDVVINLGSGSFAMASMTDPITDRRIMTNFSIVDGHWVAMGTHYLTGTAFRWLRDILGWKHEISYEDLDAAASGIPAGSDGLIFVPSLTGSGTPDWRADAKGVMAGLSIEHSPGHLARAVMESTGYGLRLILETFESLGIPVDRVFLSGGATVSSSWSQTITDILGREVHLPASRQATARGAFLLALVGIGLQPSVAHAVAAYSGSDSLLSPDAASVDVYRRRFDDYLYWKNAENTFRSTIERKSTHAD</sequence>
<keyword evidence="4 5" id="KW-0418">Kinase</keyword>
<accession>A0A366INY8</accession>
<keyword evidence="9" id="KW-1185">Reference proteome</keyword>
<comment type="caution">
    <text evidence="8">The sequence shown here is derived from an EMBL/GenBank/DDBJ whole genome shotgun (WGS) entry which is preliminary data.</text>
</comment>
<dbReference type="GO" id="GO:0042732">
    <property type="term" value="P:D-xylose metabolic process"/>
    <property type="evidence" value="ECO:0007669"/>
    <property type="project" value="UniProtKB-KW"/>
</dbReference>
<dbReference type="InterPro" id="IPR050406">
    <property type="entry name" value="FGGY_Carb_Kinase"/>
</dbReference>
<dbReference type="SUPFAM" id="SSF53067">
    <property type="entry name" value="Actin-like ATPase domain"/>
    <property type="match status" value="2"/>
</dbReference>
<gene>
    <name evidence="8" type="ORF">DFO65_101511</name>
</gene>
<dbReference type="CDD" id="cd07779">
    <property type="entry name" value="ASKHA_NBD_FGGY_YgcE-like"/>
    <property type="match status" value="1"/>
</dbReference>
<dbReference type="PANTHER" id="PTHR43095">
    <property type="entry name" value="SUGAR KINASE"/>
    <property type="match status" value="1"/>
</dbReference>
<dbReference type="Pfam" id="PF00370">
    <property type="entry name" value="FGGY_N"/>
    <property type="match status" value="1"/>
</dbReference>
<dbReference type="Proteomes" id="UP000253509">
    <property type="component" value="Unassembled WGS sequence"/>
</dbReference>
<dbReference type="Pfam" id="PF02782">
    <property type="entry name" value="FGGY_C"/>
    <property type="match status" value="1"/>
</dbReference>
<organism evidence="8 9">
    <name type="scientific">Brevibacterium celere</name>
    <dbReference type="NCBI Taxonomy" id="225845"/>
    <lineage>
        <taxon>Bacteria</taxon>
        <taxon>Bacillati</taxon>
        <taxon>Actinomycetota</taxon>
        <taxon>Actinomycetes</taxon>
        <taxon>Micrococcales</taxon>
        <taxon>Brevibacteriaceae</taxon>
        <taxon>Brevibacterium</taxon>
    </lineage>
</organism>
<keyword evidence="2" id="KW-0119">Carbohydrate metabolism</keyword>
<dbReference type="EMBL" id="QNSB01000001">
    <property type="protein sequence ID" value="RBP74785.1"/>
    <property type="molecule type" value="Genomic_DNA"/>
</dbReference>